<dbReference type="EMBL" id="JAACJL010000058">
    <property type="protein sequence ID" value="KAF4610834.1"/>
    <property type="molecule type" value="Genomic_DNA"/>
</dbReference>
<evidence type="ECO:0000256" key="3">
    <source>
        <dbReference type="ARBA" id="ARBA00022676"/>
    </source>
</evidence>
<dbReference type="Proteomes" id="UP000521872">
    <property type="component" value="Unassembled WGS sequence"/>
</dbReference>
<evidence type="ECO:0000313" key="11">
    <source>
        <dbReference type="EMBL" id="KAF4610834.1"/>
    </source>
</evidence>
<keyword evidence="7 10" id="KW-1133">Transmembrane helix</keyword>
<gene>
    <name evidence="11" type="ORF">D9613_006488</name>
</gene>
<comment type="similarity">
    <text evidence="2 10">Belongs to the glycosyltransferase 31 family.</text>
</comment>
<evidence type="ECO:0000256" key="1">
    <source>
        <dbReference type="ARBA" id="ARBA00004323"/>
    </source>
</evidence>
<proteinExistence type="inferred from homology"/>
<accession>A0A8H4QGT3</accession>
<dbReference type="InterPro" id="IPR002659">
    <property type="entry name" value="Glyco_trans_31"/>
</dbReference>
<dbReference type="Gene3D" id="3.90.550.50">
    <property type="match status" value="1"/>
</dbReference>
<dbReference type="Pfam" id="PF01762">
    <property type="entry name" value="Galactosyl_T"/>
    <property type="match status" value="1"/>
</dbReference>
<dbReference type="AlphaFoldDB" id="A0A8H4QGT3"/>
<evidence type="ECO:0000313" key="12">
    <source>
        <dbReference type="Proteomes" id="UP000521872"/>
    </source>
</evidence>
<comment type="caution">
    <text evidence="11">The sequence shown here is derived from an EMBL/GenBank/DDBJ whole genome shotgun (WGS) entry which is preliminary data.</text>
</comment>
<keyword evidence="5 10" id="KW-0812">Transmembrane</keyword>
<keyword evidence="4" id="KW-0808">Transferase</keyword>
<keyword evidence="12" id="KW-1185">Reference proteome</keyword>
<evidence type="ECO:0000256" key="9">
    <source>
        <dbReference type="ARBA" id="ARBA00023136"/>
    </source>
</evidence>
<keyword evidence="3 10" id="KW-0328">Glycosyltransferase</keyword>
<reference evidence="11 12" key="1">
    <citation type="submission" date="2019-12" db="EMBL/GenBank/DDBJ databases">
        <authorList>
            <person name="Floudas D."/>
            <person name="Bentzer J."/>
            <person name="Ahren D."/>
            <person name="Johansson T."/>
            <person name="Persson P."/>
            <person name="Tunlid A."/>
        </authorList>
    </citation>
    <scope>NUCLEOTIDE SEQUENCE [LARGE SCALE GENOMIC DNA]</scope>
    <source>
        <strain evidence="11 12">CBS 102.39</strain>
    </source>
</reference>
<keyword evidence="8 10" id="KW-0333">Golgi apparatus</keyword>
<sequence length="403" mass="46744">MFKLFNGPRGRYDPLPVDLERTPSASTYYPNQHKNRRFPAIPPRALRHVIIAFVLLCLGWLLFRRGALPGMIWGPGDIDFTTLRPDYLNASVDRPIVIRLTIISRADEFERRQAFREAILDGVSENYVQLAYRFVVGRPVEPDSKTDHAVLQAIREENNKYDDLLMLEDIKDVPARLSEKRYAALKWTASVPEYEYDWAMTMDSDTFCRFRLLAQRLQYFYLTANPREKPVLLGRMGGHLVYFENTVPDDTEDDNAEDHIIKGQWYSYPLGIGYMLSSNLTATIMSANPPLPHHVNYPSDDVMIGAWVAALKDFHDPSVKFETTLDHDDPPVRQVHPRPYLPYSVDTTIIDDKVGWHDFKNRGGFEQTIGWESACVHRMSIEEMRAFRKMDEVKNDWETLPHY</sequence>
<protein>
    <recommendedName>
        <fullName evidence="10">Hexosyltransferase</fullName>
        <ecNumber evidence="10">2.4.1.-</ecNumber>
    </recommendedName>
</protein>
<dbReference type="PANTHER" id="PTHR11214">
    <property type="entry name" value="BETA-1,3-N-ACETYLGLUCOSAMINYLTRANSFERASE"/>
    <property type="match status" value="1"/>
</dbReference>
<evidence type="ECO:0000256" key="8">
    <source>
        <dbReference type="ARBA" id="ARBA00023034"/>
    </source>
</evidence>
<comment type="subcellular location">
    <subcellularLocation>
        <location evidence="1 10">Golgi apparatus membrane</location>
        <topology evidence="1 10">Single-pass type II membrane protein</topology>
    </subcellularLocation>
</comment>
<evidence type="ECO:0000256" key="4">
    <source>
        <dbReference type="ARBA" id="ARBA00022679"/>
    </source>
</evidence>
<dbReference type="GO" id="GO:0016758">
    <property type="term" value="F:hexosyltransferase activity"/>
    <property type="evidence" value="ECO:0007669"/>
    <property type="project" value="InterPro"/>
</dbReference>
<feature type="transmembrane region" description="Helical" evidence="10">
    <location>
        <begin position="45"/>
        <end position="63"/>
    </location>
</feature>
<evidence type="ECO:0000256" key="7">
    <source>
        <dbReference type="ARBA" id="ARBA00022989"/>
    </source>
</evidence>
<dbReference type="EC" id="2.4.1.-" evidence="10"/>
<keyword evidence="9 10" id="KW-0472">Membrane</keyword>
<organism evidence="11 12">
    <name type="scientific">Agrocybe pediades</name>
    <dbReference type="NCBI Taxonomy" id="84607"/>
    <lineage>
        <taxon>Eukaryota</taxon>
        <taxon>Fungi</taxon>
        <taxon>Dikarya</taxon>
        <taxon>Basidiomycota</taxon>
        <taxon>Agaricomycotina</taxon>
        <taxon>Agaricomycetes</taxon>
        <taxon>Agaricomycetidae</taxon>
        <taxon>Agaricales</taxon>
        <taxon>Agaricineae</taxon>
        <taxon>Strophariaceae</taxon>
        <taxon>Agrocybe</taxon>
    </lineage>
</organism>
<dbReference type="GO" id="GO:0000139">
    <property type="term" value="C:Golgi membrane"/>
    <property type="evidence" value="ECO:0007669"/>
    <property type="project" value="UniProtKB-SubCell"/>
</dbReference>
<evidence type="ECO:0000256" key="10">
    <source>
        <dbReference type="RuleBase" id="RU363063"/>
    </source>
</evidence>
<keyword evidence="6 10" id="KW-0735">Signal-anchor</keyword>
<evidence type="ECO:0000256" key="6">
    <source>
        <dbReference type="ARBA" id="ARBA00022968"/>
    </source>
</evidence>
<name>A0A8H4QGT3_9AGAR</name>
<evidence type="ECO:0000256" key="2">
    <source>
        <dbReference type="ARBA" id="ARBA00008661"/>
    </source>
</evidence>
<evidence type="ECO:0000256" key="5">
    <source>
        <dbReference type="ARBA" id="ARBA00022692"/>
    </source>
</evidence>